<accession>A0A813HEI4</accession>
<gene>
    <name evidence="2" type="ORF">PGLA1383_LOCUS51942</name>
</gene>
<organism evidence="2 3">
    <name type="scientific">Polarella glacialis</name>
    <name type="common">Dinoflagellate</name>
    <dbReference type="NCBI Taxonomy" id="89957"/>
    <lineage>
        <taxon>Eukaryota</taxon>
        <taxon>Sar</taxon>
        <taxon>Alveolata</taxon>
        <taxon>Dinophyceae</taxon>
        <taxon>Suessiales</taxon>
        <taxon>Suessiaceae</taxon>
        <taxon>Polarella</taxon>
    </lineage>
</organism>
<dbReference type="AlphaFoldDB" id="A0A813HEI4"/>
<evidence type="ECO:0000313" key="3">
    <source>
        <dbReference type="Proteomes" id="UP000654075"/>
    </source>
</evidence>
<reference evidence="2" key="1">
    <citation type="submission" date="2021-02" db="EMBL/GenBank/DDBJ databases">
        <authorList>
            <person name="Dougan E. K."/>
            <person name="Rhodes N."/>
            <person name="Thang M."/>
            <person name="Chan C."/>
        </authorList>
    </citation>
    <scope>NUCLEOTIDE SEQUENCE</scope>
</reference>
<evidence type="ECO:0000256" key="1">
    <source>
        <dbReference type="SAM" id="MobiDB-lite"/>
    </source>
</evidence>
<dbReference type="EMBL" id="CAJNNV010031505">
    <property type="protein sequence ID" value="CAE8636505.1"/>
    <property type="molecule type" value="Genomic_DNA"/>
</dbReference>
<feature type="compositionally biased region" description="Polar residues" evidence="1">
    <location>
        <begin position="17"/>
        <end position="26"/>
    </location>
</feature>
<comment type="caution">
    <text evidence="2">The sequence shown here is derived from an EMBL/GenBank/DDBJ whole genome shotgun (WGS) entry which is preliminary data.</text>
</comment>
<keyword evidence="3" id="KW-1185">Reference proteome</keyword>
<evidence type="ECO:0000313" key="2">
    <source>
        <dbReference type="EMBL" id="CAE8636505.1"/>
    </source>
</evidence>
<feature type="region of interest" description="Disordered" evidence="1">
    <location>
        <begin position="11"/>
        <end position="38"/>
    </location>
</feature>
<protein>
    <submittedName>
        <fullName evidence="2">Uncharacterized protein</fullName>
    </submittedName>
</protein>
<sequence>MEQLHVTGLRGLPGYSPMQSPAIQSVSEGSAEEEDDEGRTDLAGLLEFLDSLANRGFRLVEINHIANSWALGGLIPMTHHGFVIKTSAQEYFSLDFSRTGIVWDLYGDEPPDMPDNTVFAEMYMINVDPRVVQRYCAETKPFQWLQNDCDTWSRGLLQAIGATSQEREVQHLCGFGGQAQDSSSFCAGSSVETVKPIRIQAQTGRRQRTGDCL</sequence>
<proteinExistence type="predicted"/>
<dbReference type="Proteomes" id="UP000654075">
    <property type="component" value="Unassembled WGS sequence"/>
</dbReference>
<name>A0A813HEI4_POLGL</name>